<sequence>MSTQVDRNGLTHCYSKAVVSFERSAKRYRSQQRQHGRDASLVTVRFLTLYQGFCSP</sequence>
<organism evidence="1 2">
    <name type="scientific">Immersiella caudata</name>
    <dbReference type="NCBI Taxonomy" id="314043"/>
    <lineage>
        <taxon>Eukaryota</taxon>
        <taxon>Fungi</taxon>
        <taxon>Dikarya</taxon>
        <taxon>Ascomycota</taxon>
        <taxon>Pezizomycotina</taxon>
        <taxon>Sordariomycetes</taxon>
        <taxon>Sordariomycetidae</taxon>
        <taxon>Sordariales</taxon>
        <taxon>Lasiosphaeriaceae</taxon>
        <taxon>Immersiella</taxon>
    </lineage>
</organism>
<evidence type="ECO:0000313" key="2">
    <source>
        <dbReference type="Proteomes" id="UP001175000"/>
    </source>
</evidence>
<name>A0AA39WJX9_9PEZI</name>
<comment type="caution">
    <text evidence="1">The sequence shown here is derived from an EMBL/GenBank/DDBJ whole genome shotgun (WGS) entry which is preliminary data.</text>
</comment>
<dbReference type="AlphaFoldDB" id="A0AA39WJX9"/>
<proteinExistence type="predicted"/>
<keyword evidence="2" id="KW-1185">Reference proteome</keyword>
<gene>
    <name evidence="1" type="ORF">B0T14DRAFT_523750</name>
</gene>
<dbReference type="EMBL" id="JAULSU010000005">
    <property type="protein sequence ID" value="KAK0616752.1"/>
    <property type="molecule type" value="Genomic_DNA"/>
</dbReference>
<reference evidence="1" key="1">
    <citation type="submission" date="2023-06" db="EMBL/GenBank/DDBJ databases">
        <title>Genome-scale phylogeny and comparative genomics of the fungal order Sordariales.</title>
        <authorList>
            <consortium name="Lawrence Berkeley National Laboratory"/>
            <person name="Hensen N."/>
            <person name="Bonometti L."/>
            <person name="Westerberg I."/>
            <person name="Brannstrom I.O."/>
            <person name="Guillou S."/>
            <person name="Cros-Aarteil S."/>
            <person name="Calhoun S."/>
            <person name="Haridas S."/>
            <person name="Kuo A."/>
            <person name="Mondo S."/>
            <person name="Pangilinan J."/>
            <person name="Riley R."/>
            <person name="Labutti K."/>
            <person name="Andreopoulos B."/>
            <person name="Lipzen A."/>
            <person name="Chen C."/>
            <person name="Yanf M."/>
            <person name="Daum C."/>
            <person name="Ng V."/>
            <person name="Clum A."/>
            <person name="Steindorff A."/>
            <person name="Ohm R."/>
            <person name="Martin F."/>
            <person name="Silar P."/>
            <person name="Natvig D."/>
            <person name="Lalanne C."/>
            <person name="Gautier V."/>
            <person name="Ament-Velasquez S.L."/>
            <person name="Kruys A."/>
            <person name="Hutchinson M.I."/>
            <person name="Powell A.J."/>
            <person name="Barry K."/>
            <person name="Miller A.N."/>
            <person name="Grigoriev I.V."/>
            <person name="Debuchy R."/>
            <person name="Gladieux P."/>
            <person name="Thoren M.H."/>
            <person name="Johannesson H."/>
        </authorList>
    </citation>
    <scope>NUCLEOTIDE SEQUENCE</scope>
    <source>
        <strain evidence="1">CBS 606.72</strain>
    </source>
</reference>
<dbReference type="Proteomes" id="UP001175000">
    <property type="component" value="Unassembled WGS sequence"/>
</dbReference>
<protein>
    <submittedName>
        <fullName evidence="1">Uncharacterized protein</fullName>
    </submittedName>
</protein>
<evidence type="ECO:0000313" key="1">
    <source>
        <dbReference type="EMBL" id="KAK0616752.1"/>
    </source>
</evidence>
<accession>A0AA39WJX9</accession>